<dbReference type="GO" id="GO:0003959">
    <property type="term" value="F:NADPH dehydrogenase activity"/>
    <property type="evidence" value="ECO:0007669"/>
    <property type="project" value="TreeGrafter"/>
</dbReference>
<dbReference type="STRING" id="984485.A0A1E4RIL6"/>
<evidence type="ECO:0000256" key="6">
    <source>
        <dbReference type="ARBA" id="ARBA00075326"/>
    </source>
</evidence>
<gene>
    <name evidence="8" type="ORF">HYPBUDRAFT_139514</name>
</gene>
<dbReference type="EMBL" id="KV454541">
    <property type="protein sequence ID" value="ODV67076.1"/>
    <property type="molecule type" value="Genomic_DNA"/>
</dbReference>
<evidence type="ECO:0000256" key="1">
    <source>
        <dbReference type="ARBA" id="ARBA00001917"/>
    </source>
</evidence>
<dbReference type="GeneID" id="30994263"/>
<proteinExistence type="inferred from homology"/>
<dbReference type="InterPro" id="IPR001155">
    <property type="entry name" value="OxRdtase_FMN_N"/>
</dbReference>
<accession>A0A1E4RIL6</accession>
<evidence type="ECO:0000256" key="4">
    <source>
        <dbReference type="ARBA" id="ARBA00056646"/>
    </source>
</evidence>
<feature type="domain" description="NADH:flavin oxidoreductase/NADH oxidase N-terminal" evidence="7">
    <location>
        <begin position="11"/>
        <end position="359"/>
    </location>
</feature>
<comment type="similarity">
    <text evidence="2">Belongs to the NADH:flavin oxidoreductase/NADH oxidase family.</text>
</comment>
<dbReference type="PANTHER" id="PTHR22893">
    <property type="entry name" value="NADH OXIDOREDUCTASE-RELATED"/>
    <property type="match status" value="1"/>
</dbReference>
<evidence type="ECO:0000259" key="7">
    <source>
        <dbReference type="Pfam" id="PF00724"/>
    </source>
</evidence>
<evidence type="ECO:0000256" key="3">
    <source>
        <dbReference type="ARBA" id="ARBA00022643"/>
    </source>
</evidence>
<protein>
    <recommendedName>
        <fullName evidence="5">Probable NADPH dehydrogenase</fullName>
    </recommendedName>
    <alternativeName>
        <fullName evidence="6">Estrogen-binding protein</fullName>
    </alternativeName>
</protein>
<sequence>MIQAASLKNTKVFTPTRVGDNEISNKIVFAPSTRVRSAKDGEPSDLQLKHYDDRSKFPGSLLIVEATNITPKTGGNSGAPGIYKKPHVEGWKRINDVIHQNKSFSSIQVIFYGRASDPYFAKRHQLPMVAPSVVYQNKEHEETLNQLGVELRSLSTDEIESLVKNETVQAAKNAIASGFDYIEIHAAHGYMIETFLHPSTNKRTDKYGGSIENRARFLLEVVDLLIELVGASKVAIRLSPWSTYNSMLTVKEEVHPYTTFSYVVNELQKRANNGKELAYISIVEPRVSGAVDVEIDRQTGDNEFIKKIWKGILIRAGNYTYDAPEFKQLLKDVDDDRTLVGFSRYIISNPDLAQRLYQGSHLVPYDRSTFYTKSAKGYNTYPSLNEKPNLDISEADKLFPQALA</sequence>
<comment type="cofactor">
    <cofactor evidence="1">
        <name>FMN</name>
        <dbReference type="ChEBI" id="CHEBI:58210"/>
    </cofactor>
</comment>
<keyword evidence="3" id="KW-0288">FMN</keyword>
<evidence type="ECO:0000313" key="9">
    <source>
        <dbReference type="Proteomes" id="UP000095085"/>
    </source>
</evidence>
<evidence type="ECO:0000313" key="8">
    <source>
        <dbReference type="EMBL" id="ODV67076.1"/>
    </source>
</evidence>
<dbReference type="OrthoDB" id="276546at2759"/>
<evidence type="ECO:0000256" key="5">
    <source>
        <dbReference type="ARBA" id="ARBA00067604"/>
    </source>
</evidence>
<keyword evidence="9" id="KW-1185">Reference proteome</keyword>
<dbReference type="PANTHER" id="PTHR22893:SF91">
    <property type="entry name" value="NADPH DEHYDROGENASE 2-RELATED"/>
    <property type="match status" value="1"/>
</dbReference>
<dbReference type="AlphaFoldDB" id="A0A1E4RIL6"/>
<evidence type="ECO:0000256" key="2">
    <source>
        <dbReference type="ARBA" id="ARBA00005979"/>
    </source>
</evidence>
<comment type="function">
    <text evidence="4">Oxidoreductase that binds mammalian estrogens with high affinity.</text>
</comment>
<reference evidence="9" key="1">
    <citation type="submission" date="2016-05" db="EMBL/GenBank/DDBJ databases">
        <title>Comparative genomics of biotechnologically important yeasts.</title>
        <authorList>
            <consortium name="DOE Joint Genome Institute"/>
            <person name="Riley R."/>
            <person name="Haridas S."/>
            <person name="Wolfe K.H."/>
            <person name="Lopes M.R."/>
            <person name="Hittinger C.T."/>
            <person name="Goker M."/>
            <person name="Salamov A."/>
            <person name="Wisecaver J."/>
            <person name="Long T.M."/>
            <person name="Aerts A.L."/>
            <person name="Barry K."/>
            <person name="Choi C."/>
            <person name="Clum A."/>
            <person name="Coughlan A.Y."/>
            <person name="Deshpande S."/>
            <person name="Douglass A.P."/>
            <person name="Hanson S.J."/>
            <person name="Klenk H.-P."/>
            <person name="Labutti K."/>
            <person name="Lapidus A."/>
            <person name="Lindquist E."/>
            <person name="Lipzen A."/>
            <person name="Meier-Kolthoff J.P."/>
            <person name="Ohm R.A."/>
            <person name="Otillar R.P."/>
            <person name="Pangilinan J."/>
            <person name="Peng Y."/>
            <person name="Rokas A."/>
            <person name="Rosa C.A."/>
            <person name="Scheuner C."/>
            <person name="Sibirny A.A."/>
            <person name="Slot J.C."/>
            <person name="Stielow J.B."/>
            <person name="Sun H."/>
            <person name="Kurtzman C.P."/>
            <person name="Blackwell M."/>
            <person name="Grigoriev I.V."/>
            <person name="Jeffries T.W."/>
        </authorList>
    </citation>
    <scope>NUCLEOTIDE SEQUENCE [LARGE SCALE GENOMIC DNA]</scope>
    <source>
        <strain evidence="9">NRRL Y-1933</strain>
    </source>
</reference>
<dbReference type="GO" id="GO:0010181">
    <property type="term" value="F:FMN binding"/>
    <property type="evidence" value="ECO:0007669"/>
    <property type="project" value="InterPro"/>
</dbReference>
<dbReference type="GO" id="GO:0042562">
    <property type="term" value="F:hormone binding"/>
    <property type="evidence" value="ECO:0007669"/>
    <property type="project" value="UniProtKB-ARBA"/>
</dbReference>
<dbReference type="FunFam" id="3.20.20.70:FF:000138">
    <property type="entry name" value="NADPH dehydrogenase 1"/>
    <property type="match status" value="1"/>
</dbReference>
<dbReference type="InterPro" id="IPR045247">
    <property type="entry name" value="Oye-like"/>
</dbReference>
<dbReference type="Pfam" id="PF00724">
    <property type="entry name" value="Oxidored_FMN"/>
    <property type="match status" value="1"/>
</dbReference>
<dbReference type="SUPFAM" id="SSF51395">
    <property type="entry name" value="FMN-linked oxidoreductases"/>
    <property type="match status" value="1"/>
</dbReference>
<dbReference type="InterPro" id="IPR013785">
    <property type="entry name" value="Aldolase_TIM"/>
</dbReference>
<keyword evidence="3" id="KW-0285">Flavoprotein</keyword>
<dbReference type="Gene3D" id="3.20.20.70">
    <property type="entry name" value="Aldolase class I"/>
    <property type="match status" value="1"/>
</dbReference>
<name>A0A1E4RIL6_9ASCO</name>
<dbReference type="CDD" id="cd02933">
    <property type="entry name" value="OYE_like_FMN"/>
    <property type="match status" value="1"/>
</dbReference>
<organism evidence="8 9">
    <name type="scientific">Hyphopichia burtonii NRRL Y-1933</name>
    <dbReference type="NCBI Taxonomy" id="984485"/>
    <lineage>
        <taxon>Eukaryota</taxon>
        <taxon>Fungi</taxon>
        <taxon>Dikarya</taxon>
        <taxon>Ascomycota</taxon>
        <taxon>Saccharomycotina</taxon>
        <taxon>Pichiomycetes</taxon>
        <taxon>Debaryomycetaceae</taxon>
        <taxon>Hyphopichia</taxon>
    </lineage>
</organism>
<dbReference type="RefSeq" id="XP_020076143.1">
    <property type="nucleotide sequence ID" value="XM_020219713.1"/>
</dbReference>
<dbReference type="Proteomes" id="UP000095085">
    <property type="component" value="Unassembled WGS sequence"/>
</dbReference>